<feature type="region of interest" description="Disordered" evidence="1">
    <location>
        <begin position="1"/>
        <end position="24"/>
    </location>
</feature>
<feature type="compositionally biased region" description="Polar residues" evidence="1">
    <location>
        <begin position="107"/>
        <end position="117"/>
    </location>
</feature>
<dbReference type="Proteomes" id="UP000256645">
    <property type="component" value="Unassembled WGS sequence"/>
</dbReference>
<evidence type="ECO:0000313" key="3">
    <source>
        <dbReference type="Proteomes" id="UP000256645"/>
    </source>
</evidence>
<evidence type="ECO:0000256" key="1">
    <source>
        <dbReference type="SAM" id="MobiDB-lite"/>
    </source>
</evidence>
<keyword evidence="3" id="KW-1185">Reference proteome</keyword>
<name>A0A3D8SEE8_9HELO</name>
<accession>A0A3D8SEE8</accession>
<evidence type="ECO:0000313" key="2">
    <source>
        <dbReference type="EMBL" id="RDW84705.1"/>
    </source>
</evidence>
<proteinExistence type="predicted"/>
<feature type="compositionally biased region" description="Basic and acidic residues" evidence="1">
    <location>
        <begin position="14"/>
        <end position="23"/>
    </location>
</feature>
<dbReference type="AlphaFoldDB" id="A0A3D8SEE8"/>
<feature type="region of interest" description="Disordered" evidence="1">
    <location>
        <begin position="67"/>
        <end position="155"/>
    </location>
</feature>
<dbReference type="EMBL" id="PDLM01000002">
    <property type="protein sequence ID" value="RDW84705.1"/>
    <property type="molecule type" value="Genomic_DNA"/>
</dbReference>
<reference evidence="2 3" key="1">
    <citation type="journal article" date="2018" name="IMA Fungus">
        <title>IMA Genome-F 9: Draft genome sequence of Annulohypoxylon stygium, Aspergillus mulundensis, Berkeleyomyces basicola (syn. Thielaviopsis basicola), Ceratocystis smalleyi, two Cercospora beticola strains, Coleophoma cylindrospora, Fusarium fracticaudum, Phialophora cf. hyalina, and Morchella septimelata.</title>
        <authorList>
            <person name="Wingfield B.D."/>
            <person name="Bills G.F."/>
            <person name="Dong Y."/>
            <person name="Huang W."/>
            <person name="Nel W.J."/>
            <person name="Swalarsk-Parry B.S."/>
            <person name="Vaghefi N."/>
            <person name="Wilken P.M."/>
            <person name="An Z."/>
            <person name="de Beer Z.W."/>
            <person name="De Vos L."/>
            <person name="Chen L."/>
            <person name="Duong T.A."/>
            <person name="Gao Y."/>
            <person name="Hammerbacher A."/>
            <person name="Kikkert J.R."/>
            <person name="Li Y."/>
            <person name="Li H."/>
            <person name="Li K."/>
            <person name="Li Q."/>
            <person name="Liu X."/>
            <person name="Ma X."/>
            <person name="Naidoo K."/>
            <person name="Pethybridge S.J."/>
            <person name="Sun J."/>
            <person name="Steenkamp E.T."/>
            <person name="van der Nest M.A."/>
            <person name="van Wyk S."/>
            <person name="Wingfield M.J."/>
            <person name="Xiong C."/>
            <person name="Yue Q."/>
            <person name="Zhang X."/>
        </authorList>
    </citation>
    <scope>NUCLEOTIDE SEQUENCE [LARGE SCALE GENOMIC DNA]</scope>
    <source>
        <strain evidence="2 3">BP6252</strain>
    </source>
</reference>
<gene>
    <name evidence="2" type="ORF">BP6252_02295</name>
</gene>
<feature type="compositionally biased region" description="Basic and acidic residues" evidence="1">
    <location>
        <begin position="122"/>
        <end position="155"/>
    </location>
</feature>
<protein>
    <submittedName>
        <fullName evidence="2">Uncharacterized protein</fullName>
    </submittedName>
</protein>
<comment type="caution">
    <text evidence="2">The sequence shown here is derived from an EMBL/GenBank/DDBJ whole genome shotgun (WGS) entry which is preliminary data.</text>
</comment>
<sequence>MTALRLGLGTDGWRASKEGRSEQGDVVWKGQDGTALDGEERCDAILSISDISAARPEAGLVAINAAGGGSRRRLSEKVPSALARDPTGAATLWTAPGDRVCGKGRTANLSHPPSQHGSPPARKGDEKKGKRTDEHGRADESSRGLGRQESRFAST</sequence>
<organism evidence="2 3">
    <name type="scientific">Coleophoma cylindrospora</name>
    <dbReference type="NCBI Taxonomy" id="1849047"/>
    <lineage>
        <taxon>Eukaryota</taxon>
        <taxon>Fungi</taxon>
        <taxon>Dikarya</taxon>
        <taxon>Ascomycota</taxon>
        <taxon>Pezizomycotina</taxon>
        <taxon>Leotiomycetes</taxon>
        <taxon>Helotiales</taxon>
        <taxon>Dermateaceae</taxon>
        <taxon>Coleophoma</taxon>
    </lineage>
</organism>